<evidence type="ECO:0000256" key="2">
    <source>
        <dbReference type="ARBA" id="ARBA00023054"/>
    </source>
</evidence>
<feature type="domain" description="IF rod" evidence="5">
    <location>
        <begin position="11"/>
        <end position="320"/>
    </location>
</feature>
<keyword evidence="1 3" id="KW-0403">Intermediate filament</keyword>
<dbReference type="GO" id="GO:0019215">
    <property type="term" value="F:intermediate filament binding"/>
    <property type="evidence" value="ECO:0007669"/>
    <property type="project" value="TreeGrafter"/>
</dbReference>
<evidence type="ECO:0000259" key="5">
    <source>
        <dbReference type="PROSITE" id="PS51842"/>
    </source>
</evidence>
<dbReference type="PANTHER" id="PTHR47136">
    <property type="entry name" value="SYNEMIN"/>
    <property type="match status" value="1"/>
</dbReference>
<dbReference type="InterPro" id="IPR039008">
    <property type="entry name" value="IF_rod_dom"/>
</dbReference>
<dbReference type="GO" id="GO:0005200">
    <property type="term" value="F:structural constituent of cytoskeleton"/>
    <property type="evidence" value="ECO:0007669"/>
    <property type="project" value="InterPro"/>
</dbReference>
<accession>A0A4X2KQ63</accession>
<dbReference type="SUPFAM" id="SSF64593">
    <property type="entry name" value="Intermediate filament protein, coiled coil region"/>
    <property type="match status" value="2"/>
</dbReference>
<dbReference type="GO" id="GO:0008307">
    <property type="term" value="F:structural constituent of muscle"/>
    <property type="evidence" value="ECO:0007669"/>
    <property type="project" value="InterPro"/>
</dbReference>
<keyword evidence="2 4" id="KW-0175">Coiled coil</keyword>
<dbReference type="GO" id="GO:0017166">
    <property type="term" value="F:vinculin binding"/>
    <property type="evidence" value="ECO:0007669"/>
    <property type="project" value="TreeGrafter"/>
</dbReference>
<evidence type="ECO:0000313" key="7">
    <source>
        <dbReference type="Proteomes" id="UP000314987"/>
    </source>
</evidence>
<organism evidence="6 7">
    <name type="scientific">Vombatus ursinus</name>
    <name type="common">Common wombat</name>
    <dbReference type="NCBI Taxonomy" id="29139"/>
    <lineage>
        <taxon>Eukaryota</taxon>
        <taxon>Metazoa</taxon>
        <taxon>Chordata</taxon>
        <taxon>Craniata</taxon>
        <taxon>Vertebrata</taxon>
        <taxon>Euteleostomi</taxon>
        <taxon>Mammalia</taxon>
        <taxon>Metatheria</taxon>
        <taxon>Diprotodontia</taxon>
        <taxon>Vombatidae</taxon>
        <taxon>Vombatus</taxon>
    </lineage>
</organism>
<dbReference type="GO" id="GO:0005882">
    <property type="term" value="C:intermediate filament"/>
    <property type="evidence" value="ECO:0007669"/>
    <property type="project" value="UniProtKB-KW"/>
</dbReference>
<comment type="similarity">
    <text evidence="3">Belongs to the intermediate filament family.</text>
</comment>
<proteinExistence type="inferred from homology"/>
<dbReference type="Pfam" id="PF00038">
    <property type="entry name" value="Filament"/>
    <property type="match status" value="1"/>
</dbReference>
<dbReference type="GO" id="GO:0042383">
    <property type="term" value="C:sarcolemma"/>
    <property type="evidence" value="ECO:0007669"/>
    <property type="project" value="TreeGrafter"/>
</dbReference>
<feature type="coiled-coil region" evidence="4">
    <location>
        <begin position="190"/>
        <end position="284"/>
    </location>
</feature>
<dbReference type="Ensembl" id="ENSVURT00010012796.1">
    <property type="protein sequence ID" value="ENSVURP00010011267.1"/>
    <property type="gene ID" value="ENSVURG00010008695.1"/>
</dbReference>
<dbReference type="PANTHER" id="PTHR47136:SF1">
    <property type="entry name" value="SYNEMIN"/>
    <property type="match status" value="1"/>
</dbReference>
<dbReference type="SMART" id="SM01391">
    <property type="entry name" value="Filament"/>
    <property type="match status" value="1"/>
</dbReference>
<evidence type="ECO:0000313" key="6">
    <source>
        <dbReference type="Ensembl" id="ENSVURP00010011267.1"/>
    </source>
</evidence>
<reference evidence="6" key="3">
    <citation type="submission" date="2025-09" db="UniProtKB">
        <authorList>
            <consortium name="Ensembl"/>
        </authorList>
    </citation>
    <scope>IDENTIFICATION</scope>
</reference>
<gene>
    <name evidence="6" type="primary">SYNM</name>
</gene>
<feature type="coiled-coil region" evidence="4">
    <location>
        <begin position="15"/>
        <end position="49"/>
    </location>
</feature>
<keyword evidence="7" id="KW-1185">Reference proteome</keyword>
<reference evidence="6" key="2">
    <citation type="submission" date="2025-08" db="UniProtKB">
        <authorList>
            <consortium name="Ensembl"/>
        </authorList>
    </citation>
    <scope>IDENTIFICATION</scope>
</reference>
<evidence type="ECO:0000256" key="3">
    <source>
        <dbReference type="RuleBase" id="RU000685"/>
    </source>
</evidence>
<evidence type="ECO:0000256" key="4">
    <source>
        <dbReference type="SAM" id="Coils"/>
    </source>
</evidence>
<name>A0A4X2KQ63_VOMUR</name>
<feature type="coiled-coil region" evidence="4">
    <location>
        <begin position="120"/>
        <end position="147"/>
    </location>
</feature>
<dbReference type="InterPro" id="IPR018039">
    <property type="entry name" value="IF_conserved"/>
</dbReference>
<dbReference type="GO" id="GO:0060053">
    <property type="term" value="C:neurofilament cytoskeleton"/>
    <property type="evidence" value="ECO:0007669"/>
    <property type="project" value="TreeGrafter"/>
</dbReference>
<dbReference type="GO" id="GO:0043034">
    <property type="term" value="C:costamere"/>
    <property type="evidence" value="ECO:0007669"/>
    <property type="project" value="TreeGrafter"/>
</dbReference>
<reference evidence="7" key="1">
    <citation type="submission" date="2018-12" db="EMBL/GenBank/DDBJ databases">
        <authorList>
            <person name="Yazar S."/>
        </authorList>
    </citation>
    <scope>NUCLEOTIDE SEQUENCE [LARGE SCALE GENOMIC DNA]</scope>
</reference>
<dbReference type="STRING" id="29139.ENSVURP00010011267"/>
<protein>
    <recommendedName>
        <fullName evidence="5">IF rod domain-containing protein</fullName>
    </recommendedName>
</protein>
<dbReference type="OMA" id="WTEDIEN"/>
<evidence type="ECO:0000256" key="1">
    <source>
        <dbReference type="ARBA" id="ARBA00022754"/>
    </source>
</evidence>
<dbReference type="AlphaFoldDB" id="A0A4X2KQ63"/>
<dbReference type="InterPro" id="IPR030634">
    <property type="entry name" value="SYNM"/>
</dbReference>
<dbReference type="PROSITE" id="PS00226">
    <property type="entry name" value="IF_ROD_1"/>
    <property type="match status" value="1"/>
</dbReference>
<dbReference type="Gene3D" id="1.20.5.170">
    <property type="match status" value="1"/>
</dbReference>
<dbReference type="GeneTree" id="ENSGT00940000159268"/>
<dbReference type="Gene3D" id="1.20.5.1160">
    <property type="entry name" value="Vasodilator-stimulated phosphoprotein"/>
    <property type="match status" value="1"/>
</dbReference>
<dbReference type="Proteomes" id="UP000314987">
    <property type="component" value="Unassembled WGS sequence"/>
</dbReference>
<dbReference type="GO" id="GO:0045104">
    <property type="term" value="P:intermediate filament cytoskeleton organization"/>
    <property type="evidence" value="ECO:0007669"/>
    <property type="project" value="InterPro"/>
</dbReference>
<sequence>MLHWRLLGGDEKAQLQELNARLYEYVSRVRQLEQENQQLLDELHTRRGEEDWWAAWQGRYQAEVSSLRQQLEELSWDKSLAEGERDSLWRELLELRRLSGEARAVRGQLDAELGAERLQLKEALDARAALEALLGRLQDEHQRLREGHARDVRELRKQVSTYSMRFRRASRSEPQLDLQEVHDSYALLVSESWQETFQLYQDKVRELEEKVRLGQESRQEAEEEKRLCQIEVESLHREAQELDQLRQRLEEELLRMREKYDLEMEENQRVIDFLEDEKQNLTMTLTDRLKDYQELLQVKTGLNLEVATYRALLEGENNPEILVWTEHIQNVPRDGSD</sequence>
<dbReference type="GO" id="GO:0031443">
    <property type="term" value="P:fast-twitch skeletal muscle fiber contraction"/>
    <property type="evidence" value="ECO:0007669"/>
    <property type="project" value="TreeGrafter"/>
</dbReference>
<dbReference type="PROSITE" id="PS51842">
    <property type="entry name" value="IF_ROD_2"/>
    <property type="match status" value="1"/>
</dbReference>